<name>A0A316AHM2_9ACTN</name>
<dbReference type="InterPro" id="IPR011335">
    <property type="entry name" value="Restrct_endonuc-II-like"/>
</dbReference>
<feature type="domain" description="DUF559" evidence="1">
    <location>
        <begin position="224"/>
        <end position="282"/>
    </location>
</feature>
<gene>
    <name evidence="2" type="ORF">BXY45_101422</name>
</gene>
<keyword evidence="3" id="KW-1185">Reference proteome</keyword>
<dbReference type="Pfam" id="PF04480">
    <property type="entry name" value="DUF559"/>
    <property type="match status" value="1"/>
</dbReference>
<evidence type="ECO:0000313" key="3">
    <source>
        <dbReference type="Proteomes" id="UP000245469"/>
    </source>
</evidence>
<protein>
    <submittedName>
        <fullName evidence="2">Uncharacterized protein DUF559</fullName>
    </submittedName>
</protein>
<dbReference type="OrthoDB" id="4310518at2"/>
<dbReference type="Proteomes" id="UP000245469">
    <property type="component" value="Unassembled WGS sequence"/>
</dbReference>
<dbReference type="Gene3D" id="3.40.960.10">
    <property type="entry name" value="VSR Endonuclease"/>
    <property type="match status" value="1"/>
</dbReference>
<dbReference type="SUPFAM" id="SSF52980">
    <property type="entry name" value="Restriction endonuclease-like"/>
    <property type="match status" value="1"/>
</dbReference>
<dbReference type="EMBL" id="QGDQ01000001">
    <property type="protein sequence ID" value="PWJ56444.1"/>
    <property type="molecule type" value="Genomic_DNA"/>
</dbReference>
<comment type="caution">
    <text evidence="2">The sequence shown here is derived from an EMBL/GenBank/DDBJ whole genome shotgun (WGS) entry which is preliminary data.</text>
</comment>
<accession>A0A316AHM2</accession>
<evidence type="ECO:0000313" key="2">
    <source>
        <dbReference type="EMBL" id="PWJ56444.1"/>
    </source>
</evidence>
<sequence length="308" mass="33920">MCQMAHRQGVEITDVCREIWRRGGTALSGELDIDRRSMRRALDSGRVLRLSRGVYALSSQHPPLLAAARVRGVASHTSAAQLWLMDLVKPPALPHVTVRRNRRLQERGLVPHWCDLPNSDINGLVTTPLRTVVDCARTLPFPEGLAVADSALRRGLVTQEELLARADTTFGAGRTAVRRVAQHASPDAANPFESALRGIAIQAGVQGLRPQVLLELRSGLVRPDLVDRRLKLVSEADSFEWHGKRAALASDCRRYNDLVADGWTVLRFAWEQVMFDQEWVAGVLQDTQALLTGSAPPPVVPSSMQKCA</sequence>
<dbReference type="AlphaFoldDB" id="A0A316AHM2"/>
<reference evidence="2 3" key="1">
    <citation type="submission" date="2018-03" db="EMBL/GenBank/DDBJ databases">
        <title>Genomic Encyclopedia of Archaeal and Bacterial Type Strains, Phase II (KMG-II): from individual species to whole genera.</title>
        <authorList>
            <person name="Goeker M."/>
        </authorList>
    </citation>
    <scope>NUCLEOTIDE SEQUENCE [LARGE SCALE GENOMIC DNA]</scope>
    <source>
        <strain evidence="2 3">DSM 44889</strain>
    </source>
</reference>
<proteinExistence type="predicted"/>
<evidence type="ECO:0000259" key="1">
    <source>
        <dbReference type="Pfam" id="PF04480"/>
    </source>
</evidence>
<organism evidence="2 3">
    <name type="scientific">Quadrisphaera granulorum</name>
    <dbReference type="NCBI Taxonomy" id="317664"/>
    <lineage>
        <taxon>Bacteria</taxon>
        <taxon>Bacillati</taxon>
        <taxon>Actinomycetota</taxon>
        <taxon>Actinomycetes</taxon>
        <taxon>Kineosporiales</taxon>
        <taxon>Kineosporiaceae</taxon>
        <taxon>Quadrisphaera</taxon>
    </lineage>
</organism>
<dbReference type="InterPro" id="IPR007569">
    <property type="entry name" value="DUF559"/>
</dbReference>